<reference evidence="1" key="1">
    <citation type="submission" date="2023-06" db="EMBL/GenBank/DDBJ databases">
        <title>Identification and characterization of horizontal gene transfer across gut microbiota members of farm animals based on homology search.</title>
        <authorList>
            <person name="Schwarzerova J."/>
            <person name="Nykrynova M."/>
            <person name="Jureckova K."/>
            <person name="Cejkova D."/>
            <person name="Rychlik I."/>
        </authorList>
    </citation>
    <scope>NUCLEOTIDE SEQUENCE</scope>
    <source>
        <strain evidence="1">153_Feed</strain>
    </source>
</reference>
<dbReference type="Proteomes" id="UP001529256">
    <property type="component" value="Unassembled WGS sequence"/>
</dbReference>
<keyword evidence="2" id="KW-1185">Reference proteome</keyword>
<gene>
    <name evidence="1" type="ORF">QUW25_09665</name>
</gene>
<evidence type="ECO:0000313" key="1">
    <source>
        <dbReference type="EMBL" id="MDM8271931.1"/>
    </source>
</evidence>
<sequence length="120" mass="13425">MADLRGIGAEERRFIAEWLRVSLKGYRVAEGFADGVPCVYVQVMRPDDCGNGLVCFEVYVSCSYKRKGRREAATREVTAALRALAHVGRYEEWGVYEPTEFAGESSVLAIGHRRMGGQDF</sequence>
<reference evidence="1" key="2">
    <citation type="submission" date="2023-06" db="EMBL/GenBank/DDBJ databases">
        <authorList>
            <person name="Zeman M."/>
            <person name="Kubasova T."/>
            <person name="Jahodarova E."/>
            <person name="Nykrynova M."/>
            <person name="Rychlik I."/>
        </authorList>
    </citation>
    <scope>NUCLEOTIDE SEQUENCE</scope>
    <source>
        <strain evidence="1">153_Feed</strain>
    </source>
</reference>
<organism evidence="1 2">
    <name type="scientific">Thermophilibacter provencensis</name>
    <dbReference type="NCBI Taxonomy" id="1852386"/>
    <lineage>
        <taxon>Bacteria</taxon>
        <taxon>Bacillati</taxon>
        <taxon>Actinomycetota</taxon>
        <taxon>Coriobacteriia</taxon>
        <taxon>Coriobacteriales</taxon>
        <taxon>Atopobiaceae</taxon>
        <taxon>Thermophilibacter</taxon>
    </lineage>
</organism>
<protein>
    <submittedName>
        <fullName evidence="1">Uncharacterized protein</fullName>
    </submittedName>
</protein>
<dbReference type="RefSeq" id="WP_289512006.1">
    <property type="nucleotide sequence ID" value="NZ_JAUDEA010000025.1"/>
</dbReference>
<name>A0ABT7V622_9ACTN</name>
<accession>A0ABT7V622</accession>
<evidence type="ECO:0000313" key="2">
    <source>
        <dbReference type="Proteomes" id="UP001529256"/>
    </source>
</evidence>
<comment type="caution">
    <text evidence="1">The sequence shown here is derived from an EMBL/GenBank/DDBJ whole genome shotgun (WGS) entry which is preliminary data.</text>
</comment>
<proteinExistence type="predicted"/>
<dbReference type="EMBL" id="JAUDEA010000025">
    <property type="protein sequence ID" value="MDM8271931.1"/>
    <property type="molecule type" value="Genomic_DNA"/>
</dbReference>